<reference evidence="6" key="1">
    <citation type="submission" date="2019-10" db="EMBL/GenBank/DDBJ databases">
        <authorList>
            <person name="Zhang R."/>
            <person name="Pan Y."/>
            <person name="Wang J."/>
            <person name="Ma R."/>
            <person name="Yu S."/>
        </authorList>
    </citation>
    <scope>NUCLEOTIDE SEQUENCE</scope>
    <source>
        <strain evidence="6">LA-IB0</strain>
        <tissue evidence="6">Leaf</tissue>
    </source>
</reference>
<organism evidence="6 7">
    <name type="scientific">Buddleja alternifolia</name>
    <dbReference type="NCBI Taxonomy" id="168488"/>
    <lineage>
        <taxon>Eukaryota</taxon>
        <taxon>Viridiplantae</taxon>
        <taxon>Streptophyta</taxon>
        <taxon>Embryophyta</taxon>
        <taxon>Tracheophyta</taxon>
        <taxon>Spermatophyta</taxon>
        <taxon>Magnoliopsida</taxon>
        <taxon>eudicotyledons</taxon>
        <taxon>Gunneridae</taxon>
        <taxon>Pentapetalae</taxon>
        <taxon>asterids</taxon>
        <taxon>lamiids</taxon>
        <taxon>Lamiales</taxon>
        <taxon>Scrophulariaceae</taxon>
        <taxon>Buddlejeae</taxon>
        <taxon>Buddleja</taxon>
    </lineage>
</organism>
<evidence type="ECO:0000313" key="7">
    <source>
        <dbReference type="Proteomes" id="UP000826271"/>
    </source>
</evidence>
<feature type="domain" description="SWIM-type" evidence="5">
    <location>
        <begin position="343"/>
        <end position="380"/>
    </location>
</feature>
<protein>
    <recommendedName>
        <fullName evidence="5">SWIM-type domain-containing protein</fullName>
    </recommendedName>
</protein>
<keyword evidence="2 4" id="KW-0863">Zinc-finger</keyword>
<dbReference type="PANTHER" id="PTHR47718:SF17">
    <property type="entry name" value="PROTEIN FAR1-RELATED SEQUENCE 5-LIKE"/>
    <property type="match status" value="1"/>
</dbReference>
<dbReference type="SMART" id="SM00575">
    <property type="entry name" value="ZnF_PMZ"/>
    <property type="match status" value="1"/>
</dbReference>
<dbReference type="PROSITE" id="PS50966">
    <property type="entry name" value="ZF_SWIM"/>
    <property type="match status" value="1"/>
</dbReference>
<dbReference type="Pfam" id="PF04434">
    <property type="entry name" value="SWIM"/>
    <property type="match status" value="1"/>
</dbReference>
<sequence length="654" mass="75027">MDFPLKDFLPTDLRVNVVGTSCPPIIDINEESLDEVSANLTSKKVLSDNCLSQLESRLDVGQLFSCPNEAYKLYVKYAISKSFSVRKGKNYTFWRSSEIRAKAFLCNKQGESKGKCDKENENKQYHNLDTREKCEAMLYIAREKDAPWKVIKFIKEHTHELAAHDEIHLLKSARKISESKAGTLESMVNAGIKAIHAFNYMEKECGGPEKVEFLKKDVYNLINQIRNSRIAGGDCQQVFNHFQSRVTENSGFYWDADFDQTVVRKWRANEKEEDFRCKNGRPFVVVRNSPLLTQASKVYTYTIYMKFQKELQEGTMGHAIVDLLLEGVSRMYKVMSHGIDKRIRIVVFDKSSEELKCSCKKSECSGILCSHALKVLVHENVTKIPEKCINRRWTKEMKNRIHMSLCGEAIEGRDLEESEMVFVNSTMRYVYEIVMQSKQHLEARKILKDALGNVELQLEDLRTKGLMSYGDEEINTREVNEGNVMHVHDPPVKSKKICNEKHQSHWDIKEKKKKQSNATTSSKDIFFFALSVSLSLIVIIKYKTILLFSGRSKKNVHGSIQLYEPNINVKMVCDASQGSQQSTVAEHFTSSMFQAYTPTPILRLNCDNVSIVQHDKHSQDLTMAMPSGYLPHTGLGLDYRNLHLSNFTKDKRLN</sequence>
<evidence type="ECO:0000256" key="1">
    <source>
        <dbReference type="ARBA" id="ARBA00022723"/>
    </source>
</evidence>
<dbReference type="InterPro" id="IPR004330">
    <property type="entry name" value="FAR1_DNA_bnd_dom"/>
</dbReference>
<evidence type="ECO:0000256" key="3">
    <source>
        <dbReference type="ARBA" id="ARBA00022833"/>
    </source>
</evidence>
<dbReference type="Pfam" id="PF03101">
    <property type="entry name" value="FAR1"/>
    <property type="match status" value="1"/>
</dbReference>
<dbReference type="AlphaFoldDB" id="A0AAV6WT25"/>
<evidence type="ECO:0000259" key="5">
    <source>
        <dbReference type="PROSITE" id="PS50966"/>
    </source>
</evidence>
<dbReference type="PANTHER" id="PTHR47718">
    <property type="entry name" value="OS01G0519700 PROTEIN"/>
    <property type="match status" value="1"/>
</dbReference>
<evidence type="ECO:0000256" key="4">
    <source>
        <dbReference type="PROSITE-ProRule" id="PRU00325"/>
    </source>
</evidence>
<dbReference type="InterPro" id="IPR006564">
    <property type="entry name" value="Znf_PMZ"/>
</dbReference>
<accession>A0AAV6WT25</accession>
<evidence type="ECO:0000313" key="6">
    <source>
        <dbReference type="EMBL" id="KAG8370742.1"/>
    </source>
</evidence>
<name>A0AAV6WT25_9LAMI</name>
<proteinExistence type="predicted"/>
<dbReference type="Proteomes" id="UP000826271">
    <property type="component" value="Unassembled WGS sequence"/>
</dbReference>
<dbReference type="EMBL" id="WHWC01000013">
    <property type="protein sequence ID" value="KAG8370742.1"/>
    <property type="molecule type" value="Genomic_DNA"/>
</dbReference>
<evidence type="ECO:0000256" key="2">
    <source>
        <dbReference type="ARBA" id="ARBA00022771"/>
    </source>
</evidence>
<dbReference type="GO" id="GO:0008270">
    <property type="term" value="F:zinc ion binding"/>
    <property type="evidence" value="ECO:0007669"/>
    <property type="project" value="UniProtKB-KW"/>
</dbReference>
<keyword evidence="1" id="KW-0479">Metal-binding</keyword>
<keyword evidence="7" id="KW-1185">Reference proteome</keyword>
<gene>
    <name evidence="6" type="ORF">BUALT_Bualt13G0015200</name>
</gene>
<dbReference type="InterPro" id="IPR007527">
    <property type="entry name" value="Znf_SWIM"/>
</dbReference>
<keyword evidence="3" id="KW-0862">Zinc</keyword>
<comment type="caution">
    <text evidence="6">The sequence shown here is derived from an EMBL/GenBank/DDBJ whole genome shotgun (WGS) entry which is preliminary data.</text>
</comment>